<dbReference type="GeneID" id="83881917"/>
<dbReference type="GO" id="GO:0005509">
    <property type="term" value="F:calcium ion binding"/>
    <property type="evidence" value="ECO:0007669"/>
    <property type="project" value="InterPro"/>
</dbReference>
<dbReference type="SUPFAM" id="SSF51120">
    <property type="entry name" value="beta-Roll"/>
    <property type="match status" value="2"/>
</dbReference>
<accession>A0A0N7M9Z8</accession>
<keyword evidence="5" id="KW-0677">Repeat</keyword>
<keyword evidence="4" id="KW-0800">Toxin</keyword>
<protein>
    <submittedName>
        <fullName evidence="8">Hemolysin IA</fullName>
    </submittedName>
</protein>
<evidence type="ECO:0000256" key="7">
    <source>
        <dbReference type="ARBA" id="ARBA00023136"/>
    </source>
</evidence>
<dbReference type="Gene3D" id="2.150.10.10">
    <property type="entry name" value="Serralysin-like metalloprotease, C-terminal"/>
    <property type="match status" value="3"/>
</dbReference>
<evidence type="ECO:0000313" key="9">
    <source>
        <dbReference type="Proteomes" id="UP000051870"/>
    </source>
</evidence>
<dbReference type="InterPro" id="IPR050557">
    <property type="entry name" value="RTX_toxin/Mannuronan_C5-epim"/>
</dbReference>
<keyword evidence="7" id="KW-0472">Membrane</keyword>
<dbReference type="PANTHER" id="PTHR38340">
    <property type="entry name" value="S-LAYER PROTEIN"/>
    <property type="match status" value="1"/>
</dbReference>
<dbReference type="GO" id="GO:0016020">
    <property type="term" value="C:membrane"/>
    <property type="evidence" value="ECO:0007669"/>
    <property type="project" value="UniProtKB-SubCell"/>
</dbReference>
<keyword evidence="6" id="KW-0843">Virulence</keyword>
<dbReference type="Gene3D" id="2.160.20.160">
    <property type="match status" value="1"/>
</dbReference>
<keyword evidence="3" id="KW-0964">Secreted</keyword>
<dbReference type="PROSITE" id="PS00330">
    <property type="entry name" value="HEMOLYSIN_CALCIUM"/>
    <property type="match status" value="2"/>
</dbReference>
<dbReference type="InterPro" id="IPR001343">
    <property type="entry name" value="Hemolysn_Ca-bd"/>
</dbReference>
<dbReference type="AlphaFoldDB" id="A0A0N7M9Z8"/>
<name>A0A0N7M9Z8_9RHOB</name>
<evidence type="ECO:0000256" key="6">
    <source>
        <dbReference type="ARBA" id="ARBA00023026"/>
    </source>
</evidence>
<comment type="subcellular location">
    <subcellularLocation>
        <location evidence="1">Membrane</location>
    </subcellularLocation>
    <subcellularLocation>
        <location evidence="2">Secreted</location>
    </subcellularLocation>
</comment>
<dbReference type="InterPro" id="IPR011049">
    <property type="entry name" value="Serralysin-like_metalloprot_C"/>
</dbReference>
<proteinExistence type="predicted"/>
<dbReference type="InterPro" id="IPR018511">
    <property type="entry name" value="Hemolysin-typ_Ca-bd_CS"/>
</dbReference>
<sequence>MTTYTFSVPVLTISNTQITAARAGELQVVVPDHVTGFSYRALNTSGFLDIIRLETDDVYTVYADGENVMGAFDTGSEEFGQLVWANGSRQTYVYSASLQSGTAFNTYFLEVGGDPLPNMTTLSGARNFFSRLTWADGAARGSGFGPGDNIDLASIPGARVSEDDTIHFSMQFGQAEIYGGAGDDVLLPEDINSMFVDGGEGADILRFEGYSANAFNIHWSGAELRFEDAAMPFDEGGDQMQVRNVEQFEFARVGGGIDTFTRGELRALADRADAVDLVGTDVSELLRGNNNHDRLVGRAGNDTLLGGDGADTLNGGDGNDSIVGGDDIFDERDIIYAGAGNDFADSGYGNDLLYGGDGRDTLSGGFGADEILGQQGQDTLNGGAFSDQLFGGDGNDYLNGGFGFDRVNGGAGADRFFHLGVADHGSDWIQDYDADEGDVLHFGNATVAAGDFQVNFTQTESAGASDVTEAFVIYRPSGQILWALIDGGGEDAINLQIGAQVYDLLG</sequence>
<dbReference type="Pfam" id="PF00353">
    <property type="entry name" value="HemolysinCabind"/>
    <property type="match status" value="4"/>
</dbReference>
<dbReference type="GO" id="GO:0005576">
    <property type="term" value="C:extracellular region"/>
    <property type="evidence" value="ECO:0007669"/>
    <property type="project" value="UniProtKB-SubCell"/>
</dbReference>
<dbReference type="PANTHER" id="PTHR38340:SF1">
    <property type="entry name" value="S-LAYER PROTEIN"/>
    <property type="match status" value="1"/>
</dbReference>
<evidence type="ECO:0000256" key="5">
    <source>
        <dbReference type="ARBA" id="ARBA00022737"/>
    </source>
</evidence>
<dbReference type="STRING" id="1715693.PH7735_02915"/>
<dbReference type="PRINTS" id="PR01488">
    <property type="entry name" value="RTXTOXINA"/>
</dbReference>
<dbReference type="RefSeq" id="WP_058312081.1">
    <property type="nucleotide sequence ID" value="NZ_CYTW01000003.1"/>
</dbReference>
<evidence type="ECO:0000256" key="2">
    <source>
        <dbReference type="ARBA" id="ARBA00004613"/>
    </source>
</evidence>
<dbReference type="Proteomes" id="UP000051870">
    <property type="component" value="Unassembled WGS sequence"/>
</dbReference>
<organism evidence="8 9">
    <name type="scientific">Shimia thalassica</name>
    <dbReference type="NCBI Taxonomy" id="1715693"/>
    <lineage>
        <taxon>Bacteria</taxon>
        <taxon>Pseudomonadati</taxon>
        <taxon>Pseudomonadota</taxon>
        <taxon>Alphaproteobacteria</taxon>
        <taxon>Rhodobacterales</taxon>
        <taxon>Roseobacteraceae</taxon>
    </lineage>
</organism>
<gene>
    <name evidence="8" type="primary">apxIA_2</name>
    <name evidence="8" type="ORF">PH7735_02915</name>
</gene>
<dbReference type="InterPro" id="IPR003995">
    <property type="entry name" value="RTX_toxin_determinant-A"/>
</dbReference>
<evidence type="ECO:0000256" key="4">
    <source>
        <dbReference type="ARBA" id="ARBA00022656"/>
    </source>
</evidence>
<evidence type="ECO:0000256" key="3">
    <source>
        <dbReference type="ARBA" id="ARBA00022525"/>
    </source>
</evidence>
<dbReference type="EMBL" id="CYTW01000003">
    <property type="protein sequence ID" value="CUK05550.1"/>
    <property type="molecule type" value="Genomic_DNA"/>
</dbReference>
<dbReference type="GO" id="GO:0090729">
    <property type="term" value="F:toxin activity"/>
    <property type="evidence" value="ECO:0007669"/>
    <property type="project" value="UniProtKB-KW"/>
</dbReference>
<evidence type="ECO:0000313" key="8">
    <source>
        <dbReference type="EMBL" id="CUK05550.1"/>
    </source>
</evidence>
<reference evidence="9" key="1">
    <citation type="submission" date="2015-09" db="EMBL/GenBank/DDBJ databases">
        <authorList>
            <person name="Rodrigo-Torres Lidia"/>
            <person name="Arahal R.David."/>
        </authorList>
    </citation>
    <scope>NUCLEOTIDE SEQUENCE [LARGE SCALE GENOMIC DNA]</scope>
    <source>
        <strain evidence="9">CECT 7735</strain>
    </source>
</reference>
<keyword evidence="9" id="KW-1185">Reference proteome</keyword>
<evidence type="ECO:0000256" key="1">
    <source>
        <dbReference type="ARBA" id="ARBA00004370"/>
    </source>
</evidence>
<dbReference type="PRINTS" id="PR00313">
    <property type="entry name" value="CABNDNGRPT"/>
</dbReference>